<name>A0A016TGD2_9BILA</name>
<dbReference type="PANTHER" id="PTHR20948">
    <property type="entry name" value="TRANSMEMBRANE PROTEIN 164"/>
    <property type="match status" value="1"/>
</dbReference>
<organism evidence="1 2">
    <name type="scientific">Ancylostoma ceylanicum</name>
    <dbReference type="NCBI Taxonomy" id="53326"/>
    <lineage>
        <taxon>Eukaryota</taxon>
        <taxon>Metazoa</taxon>
        <taxon>Ecdysozoa</taxon>
        <taxon>Nematoda</taxon>
        <taxon>Chromadorea</taxon>
        <taxon>Rhabditida</taxon>
        <taxon>Rhabditina</taxon>
        <taxon>Rhabditomorpha</taxon>
        <taxon>Strongyloidea</taxon>
        <taxon>Ancylostomatidae</taxon>
        <taxon>Ancylostomatinae</taxon>
        <taxon>Ancylostoma</taxon>
    </lineage>
</organism>
<dbReference type="AlphaFoldDB" id="A0A016TGD2"/>
<gene>
    <name evidence="1" type="primary">Acey_s0103.g3590</name>
    <name evidence="1" type="ORF">Y032_0103g3590</name>
</gene>
<evidence type="ECO:0000313" key="2">
    <source>
        <dbReference type="Proteomes" id="UP000024635"/>
    </source>
</evidence>
<dbReference type="InterPro" id="IPR026508">
    <property type="entry name" value="TMEM164"/>
</dbReference>
<keyword evidence="2" id="KW-1185">Reference proteome</keyword>
<comment type="caution">
    <text evidence="1">The sequence shown here is derived from an EMBL/GenBank/DDBJ whole genome shotgun (WGS) entry which is preliminary data.</text>
</comment>
<dbReference type="Pfam" id="PF14808">
    <property type="entry name" value="TMEM164"/>
    <property type="match status" value="1"/>
</dbReference>
<proteinExistence type="predicted"/>
<sequence length="78" mass="8874">MVSTAFYCTIFQYSRVNLNNIMCPAVSDPFQSRAYRIIAVAHQFLLIPIISKTYSAIAYCVIEICNSLYPEKDDGKNE</sequence>
<evidence type="ECO:0000313" key="1">
    <source>
        <dbReference type="EMBL" id="EYC02009.1"/>
    </source>
</evidence>
<dbReference type="Proteomes" id="UP000024635">
    <property type="component" value="Unassembled WGS sequence"/>
</dbReference>
<dbReference type="PANTHER" id="PTHR20948:SF2">
    <property type="entry name" value="TRANSMEMBRANE PROTEIN 164"/>
    <property type="match status" value="1"/>
</dbReference>
<dbReference type="EMBL" id="JARK01001439">
    <property type="protein sequence ID" value="EYC02009.1"/>
    <property type="molecule type" value="Genomic_DNA"/>
</dbReference>
<reference evidence="2" key="1">
    <citation type="journal article" date="2015" name="Nat. Genet.">
        <title>The genome and transcriptome of the zoonotic hookworm Ancylostoma ceylanicum identify infection-specific gene families.</title>
        <authorList>
            <person name="Schwarz E.M."/>
            <person name="Hu Y."/>
            <person name="Antoshechkin I."/>
            <person name="Miller M.M."/>
            <person name="Sternberg P.W."/>
            <person name="Aroian R.V."/>
        </authorList>
    </citation>
    <scope>NUCLEOTIDE SEQUENCE</scope>
    <source>
        <strain evidence="2">HY135</strain>
    </source>
</reference>
<dbReference type="OrthoDB" id="17328at2759"/>
<protein>
    <submittedName>
        <fullName evidence="1">Uncharacterized protein</fullName>
    </submittedName>
</protein>
<accession>A0A016TGD2</accession>